<dbReference type="SMART" id="SM01086">
    <property type="entry name" value="ClpB_D2-small"/>
    <property type="match status" value="1"/>
</dbReference>
<dbReference type="Proteomes" id="UP000077202">
    <property type="component" value="Unassembled WGS sequence"/>
</dbReference>
<dbReference type="Pfam" id="PF07724">
    <property type="entry name" value="AAA_2"/>
    <property type="match status" value="1"/>
</dbReference>
<keyword evidence="4 6" id="KW-0143">Chaperone</keyword>
<feature type="domain" description="Clp R" evidence="8">
    <location>
        <begin position="128"/>
        <end position="277"/>
    </location>
</feature>
<dbReference type="InterPro" id="IPR003959">
    <property type="entry name" value="ATPase_AAA_core"/>
</dbReference>
<dbReference type="FunFam" id="3.40.50.300:FF:000010">
    <property type="entry name" value="Chaperone clpB 1, putative"/>
    <property type="match status" value="1"/>
</dbReference>
<evidence type="ECO:0000256" key="5">
    <source>
        <dbReference type="PROSITE-ProRule" id="PRU01251"/>
    </source>
</evidence>
<reference evidence="9" key="2">
    <citation type="journal article" date="2019" name="Curr. Biol.">
        <title>Chromatin organization in early land plants reveals an ancestral association between H3K27me3, transposons, and constitutive heterochromatin.</title>
        <authorList>
            <person name="Montgomery S.A."/>
            <person name="Tanizawa Y."/>
            <person name="Galik B."/>
            <person name="Wang N."/>
            <person name="Ito T."/>
            <person name="Mochizuki T."/>
            <person name="Akimcheva S."/>
            <person name="Bowman J."/>
            <person name="Cognat V."/>
            <person name="Drouard L."/>
            <person name="Ekker H."/>
            <person name="Houng S."/>
            <person name="Kohchi T."/>
            <person name="Lin S."/>
            <person name="Liu L.D."/>
            <person name="Nakamura Y."/>
            <person name="Valeeva L.R."/>
            <person name="Shakirov E.V."/>
            <person name="Shippen D.E."/>
            <person name="Wei W."/>
            <person name="Yagura M."/>
            <person name="Yamaoka S."/>
            <person name="Yamato K.T."/>
            <person name="Liu C."/>
            <person name="Berger F."/>
        </authorList>
    </citation>
    <scope>NUCLEOTIDE SEQUENCE [LARGE SCALE GENOMIC DNA]</scope>
    <source>
        <strain evidence="9">Tak-1</strain>
    </source>
</reference>
<dbReference type="Pfam" id="PF00004">
    <property type="entry name" value="AAA"/>
    <property type="match status" value="1"/>
</dbReference>
<evidence type="ECO:0000256" key="4">
    <source>
        <dbReference type="ARBA" id="ARBA00023186"/>
    </source>
</evidence>
<dbReference type="Gene3D" id="1.10.8.60">
    <property type="match status" value="2"/>
</dbReference>
<dbReference type="GO" id="GO:0005524">
    <property type="term" value="F:ATP binding"/>
    <property type="evidence" value="ECO:0007669"/>
    <property type="project" value="UniProtKB-KW"/>
</dbReference>
<evidence type="ECO:0000256" key="6">
    <source>
        <dbReference type="RuleBase" id="RU004432"/>
    </source>
</evidence>
<evidence type="ECO:0000256" key="7">
    <source>
        <dbReference type="SAM" id="MobiDB-lite"/>
    </source>
</evidence>
<evidence type="ECO:0000259" key="8">
    <source>
        <dbReference type="PROSITE" id="PS51903"/>
    </source>
</evidence>
<dbReference type="EMBL" id="AP019870">
    <property type="protein sequence ID" value="BBN11796.1"/>
    <property type="molecule type" value="Genomic_DNA"/>
</dbReference>
<sequence>MMASSVAVRSITGPHASTSSLSDYHSSVSTARLAHPILSRKSPSSCALAARKSLQPSHSFCAHEGLRIASSCVDVMRPISLAEGFDAAVSSSLSARESSAAGEACCSPGTPFDEPRGRARRAVVTAVFERFTERAIKSVMLAQREAKALGRGEVGTEQLLLGLIAEDRGSDGFLRTGVTIERARDAVRGLTVERSGSASSFSPDKPATEVPFSHGSKRVFEAALEHSKQMGHNYIAPEHIAIALLAVDDGGASLVLDRLGLSKDKLHSEAATRLQGELSKEGRAASSSQAVPQKAAAGATTTTNKRAGSRKDKGALNDFCVDLTARAGEGKIDPVIGRDKEVQRVVQILARRTKNNPILLGEPGVGKTAIAEGLALRICNGTVPEFLIGKRVMSLDMGLLLAGAKERGELETRVTNLVEETRTAGNVILLIDEVHTLVGSGSVGRGGSSGAGLDIANLLKPALARGQLQCIGATTLDEHRKHIEKDKALARRFQPVMVNEPTQVDAIEILMGLRSRYEEHHKCRITTEAVEAAVYLSSRYIADRFLPDKAIDLLDEAGSRARINAHRRRKERQVSILSQSPSEYWQEIRSVQATQEAALVSTTGVTDYTAQNASGAVGSSVSTVSVPENESLGSKLLAEDEMVDGPVVVGPAEIAHVASMWSGVPVEQLTEDEQLKLLDLEKLLRTRVVGQEDAVSAISRAVRRARVGLKDPDRPIAAMLFCGPTGVGKTELTKALAQHYFGAEEAMIRLDMSEYMERHTVSKLIGSPPGYVGYDDGGALTEAVRRRPFTVILMDEIEKAHPDVFNILLQIFEDGHLTDSQGRKVSFKNTLIIMTSNVGSQAIAKGGGNQIGFTFSDEADGGRYSALKAMVMDELKGYFRPELLNRLDEVVVFRSLEKSQVREIVDMMLEETKTRLLARGVGLEITEAMVQLICDQGYDRAYGARPLRRALIRLVEDNLSEALLGEDYEAGDTALVDVDETGNPTVVRHVKPDRCDHGLCLDVLKPVLPLLS</sequence>
<proteinExistence type="inferred from homology"/>
<dbReference type="InterPro" id="IPR050130">
    <property type="entry name" value="ClpA_ClpB"/>
</dbReference>
<dbReference type="Proteomes" id="UP001162541">
    <property type="component" value="Chromosome 5"/>
</dbReference>
<dbReference type="PRINTS" id="PR00300">
    <property type="entry name" value="CLPPROTEASEA"/>
</dbReference>
<protein>
    <recommendedName>
        <fullName evidence="8">Clp R domain-containing protein</fullName>
    </recommendedName>
</protein>
<keyword evidence="3 6" id="KW-0067">ATP-binding</keyword>
<dbReference type="PROSITE" id="PS51903">
    <property type="entry name" value="CLP_R"/>
    <property type="match status" value="1"/>
</dbReference>
<dbReference type="Pfam" id="PF02861">
    <property type="entry name" value="Clp_N"/>
    <property type="match status" value="1"/>
</dbReference>
<dbReference type="CDD" id="cd00009">
    <property type="entry name" value="AAA"/>
    <property type="match status" value="1"/>
</dbReference>
<evidence type="ECO:0000256" key="3">
    <source>
        <dbReference type="ARBA" id="ARBA00022840"/>
    </source>
</evidence>
<evidence type="ECO:0000256" key="1">
    <source>
        <dbReference type="ARBA" id="ARBA00022737"/>
    </source>
</evidence>
<evidence type="ECO:0000313" key="12">
    <source>
        <dbReference type="Proteomes" id="UP001162541"/>
    </source>
</evidence>
<dbReference type="GO" id="GO:0016887">
    <property type="term" value="F:ATP hydrolysis activity"/>
    <property type="evidence" value="ECO:0007669"/>
    <property type="project" value="InterPro"/>
</dbReference>
<reference evidence="12" key="3">
    <citation type="journal article" date="2020" name="Curr. Biol.">
        <title>Chromatin organization in early land plants reveals an ancestral association between H3K27me3, transposons, and constitutive heterochromatin.</title>
        <authorList>
            <person name="Montgomery S.A."/>
            <person name="Tanizawa Y."/>
            <person name="Galik B."/>
            <person name="Wang N."/>
            <person name="Ito T."/>
            <person name="Mochizuki T."/>
            <person name="Akimcheva S."/>
            <person name="Bowman J.L."/>
            <person name="Cognat V."/>
            <person name="Marechal-Drouard L."/>
            <person name="Ekker H."/>
            <person name="Hong S.F."/>
            <person name="Kohchi T."/>
            <person name="Lin S.S."/>
            <person name="Liu L.D."/>
            <person name="Nakamura Y."/>
            <person name="Valeeva L.R."/>
            <person name="Shakirov E.V."/>
            <person name="Shippen D.E."/>
            <person name="Wei W.L."/>
            <person name="Yagura M."/>
            <person name="Yamaoka S."/>
            <person name="Yamato K.T."/>
            <person name="Liu C."/>
            <person name="Berger F."/>
        </authorList>
    </citation>
    <scope>NUCLEOTIDE SEQUENCE [LARGE SCALE GENOMIC DNA]</scope>
    <source>
        <strain evidence="12">Tak-1</strain>
    </source>
</reference>
<dbReference type="EMBL" id="LVLJ01003317">
    <property type="protein sequence ID" value="OAE21904.1"/>
    <property type="molecule type" value="Genomic_DNA"/>
</dbReference>
<dbReference type="AlphaFoldDB" id="A0A176VLV1"/>
<dbReference type="PANTHER" id="PTHR11638">
    <property type="entry name" value="ATP-DEPENDENT CLP PROTEASE"/>
    <property type="match status" value="1"/>
</dbReference>
<feature type="region of interest" description="Disordered" evidence="7">
    <location>
        <begin position="274"/>
        <end position="311"/>
    </location>
</feature>
<keyword evidence="1 5" id="KW-0677">Repeat</keyword>
<dbReference type="InterPro" id="IPR028299">
    <property type="entry name" value="ClpA/B_CS2"/>
</dbReference>
<dbReference type="PROSITE" id="PS00871">
    <property type="entry name" value="CLPAB_2"/>
    <property type="match status" value="1"/>
</dbReference>
<dbReference type="InterPro" id="IPR004176">
    <property type="entry name" value="Clp_R_N"/>
</dbReference>
<dbReference type="InterPro" id="IPR001270">
    <property type="entry name" value="ClpA/B"/>
</dbReference>
<dbReference type="Pfam" id="PF17871">
    <property type="entry name" value="AAA_lid_9"/>
    <property type="match status" value="1"/>
</dbReference>
<dbReference type="InterPro" id="IPR036628">
    <property type="entry name" value="Clp_N_dom_sf"/>
</dbReference>
<dbReference type="PROSITE" id="PS00870">
    <property type="entry name" value="CLPAB_1"/>
    <property type="match status" value="1"/>
</dbReference>
<keyword evidence="2 6" id="KW-0547">Nucleotide-binding</keyword>
<dbReference type="InterPro" id="IPR018368">
    <property type="entry name" value="ClpA/B_CS1"/>
</dbReference>
<organism evidence="10 11">
    <name type="scientific">Marchantia polymorpha subsp. ruderalis</name>
    <dbReference type="NCBI Taxonomy" id="1480154"/>
    <lineage>
        <taxon>Eukaryota</taxon>
        <taxon>Viridiplantae</taxon>
        <taxon>Streptophyta</taxon>
        <taxon>Embryophyta</taxon>
        <taxon>Marchantiophyta</taxon>
        <taxon>Marchantiopsida</taxon>
        <taxon>Marchantiidae</taxon>
        <taxon>Marchantiales</taxon>
        <taxon>Marchantiaceae</taxon>
        <taxon>Marchantia</taxon>
    </lineage>
</organism>
<name>A0A176VLV1_MARPO</name>
<evidence type="ECO:0000313" key="9">
    <source>
        <dbReference type="EMBL" id="BBN11796.1"/>
    </source>
</evidence>
<reference evidence="10 11" key="1">
    <citation type="submission" date="2016-03" db="EMBL/GenBank/DDBJ databases">
        <title>Mechanisms controlling the formation of the plant cell surface in tip-growing cells are functionally conserved among land plants.</title>
        <authorList>
            <person name="Honkanen S."/>
            <person name="Jones V.A."/>
            <person name="Morieri G."/>
            <person name="Champion C."/>
            <person name="Hetherington A.J."/>
            <person name="Kelly S."/>
            <person name="Saint-Marcoux D."/>
            <person name="Proust H."/>
            <person name="Prescott H."/>
            <person name="Dolan L."/>
        </authorList>
    </citation>
    <scope>NUCLEOTIDE SEQUENCE [LARGE SCALE GENOMIC DNA]</scope>
    <source>
        <strain evidence="11">cv. Tak-1 and cv. Tak-2</strain>
        <tissue evidence="10">Whole gametophyte</tissue>
    </source>
</reference>
<evidence type="ECO:0000256" key="2">
    <source>
        <dbReference type="ARBA" id="ARBA00022741"/>
    </source>
</evidence>
<dbReference type="SUPFAM" id="SSF52540">
    <property type="entry name" value="P-loop containing nucleoside triphosphate hydrolases"/>
    <property type="match status" value="2"/>
</dbReference>
<dbReference type="InterPro" id="IPR027417">
    <property type="entry name" value="P-loop_NTPase"/>
</dbReference>
<dbReference type="SMART" id="SM00382">
    <property type="entry name" value="AAA"/>
    <property type="match status" value="2"/>
</dbReference>
<dbReference type="InterPro" id="IPR019489">
    <property type="entry name" value="Clp_ATPase_C"/>
</dbReference>
<dbReference type="GO" id="GO:0034605">
    <property type="term" value="P:cellular response to heat"/>
    <property type="evidence" value="ECO:0007669"/>
    <property type="project" value="TreeGrafter"/>
</dbReference>
<dbReference type="SUPFAM" id="SSF81923">
    <property type="entry name" value="Double Clp-N motif"/>
    <property type="match status" value="1"/>
</dbReference>
<keyword evidence="11" id="KW-1185">Reference proteome</keyword>
<evidence type="ECO:0000313" key="10">
    <source>
        <dbReference type="EMBL" id="OAE21904.1"/>
    </source>
</evidence>
<evidence type="ECO:0000313" key="11">
    <source>
        <dbReference type="Proteomes" id="UP000077202"/>
    </source>
</evidence>
<comment type="similarity">
    <text evidence="6">Belongs to the ClpA/ClpB family.</text>
</comment>
<dbReference type="FunFam" id="3.40.50.300:FF:000025">
    <property type="entry name" value="ATP-dependent Clp protease subunit"/>
    <property type="match status" value="1"/>
</dbReference>
<dbReference type="InterPro" id="IPR003593">
    <property type="entry name" value="AAA+_ATPase"/>
</dbReference>
<dbReference type="CDD" id="cd19499">
    <property type="entry name" value="RecA-like_ClpB_Hsp104-like"/>
    <property type="match status" value="1"/>
</dbReference>
<gene>
    <name evidence="10" type="ORF">AXG93_3988s1100</name>
    <name evidence="9" type="ORF">Mp_5g14810</name>
</gene>
<dbReference type="GO" id="GO:0005737">
    <property type="term" value="C:cytoplasm"/>
    <property type="evidence" value="ECO:0007669"/>
    <property type="project" value="TreeGrafter"/>
</dbReference>
<dbReference type="Gene3D" id="3.40.50.300">
    <property type="entry name" value="P-loop containing nucleotide triphosphate hydrolases"/>
    <property type="match status" value="2"/>
</dbReference>
<dbReference type="PANTHER" id="PTHR11638:SF185">
    <property type="entry name" value="ATP-DEPENDENT CLP PROTEASE ATP-BINDING SUBUNIT"/>
    <property type="match status" value="1"/>
</dbReference>
<dbReference type="Gene3D" id="1.10.1780.10">
    <property type="entry name" value="Clp, N-terminal domain"/>
    <property type="match status" value="1"/>
</dbReference>
<accession>A0A176VLV1</accession>
<dbReference type="Pfam" id="PF10431">
    <property type="entry name" value="ClpB_D2-small"/>
    <property type="match status" value="1"/>
</dbReference>
<dbReference type="InterPro" id="IPR041546">
    <property type="entry name" value="ClpA/ClpB_AAA_lid"/>
</dbReference>